<evidence type="ECO:0000256" key="1">
    <source>
        <dbReference type="SAM" id="MobiDB-lite"/>
    </source>
</evidence>
<evidence type="ECO:0000259" key="2">
    <source>
        <dbReference type="Pfam" id="PF03732"/>
    </source>
</evidence>
<feature type="domain" description="Retrotransposon gag" evidence="2">
    <location>
        <begin position="155"/>
        <end position="236"/>
    </location>
</feature>
<dbReference type="OrthoDB" id="7700154at2759"/>
<dbReference type="RefSeq" id="XP_024893572.1">
    <property type="nucleotide sequence ID" value="XM_025037804.1"/>
</dbReference>
<dbReference type="InterPro" id="IPR005162">
    <property type="entry name" value="Retrotrans_gag_dom"/>
</dbReference>
<proteinExistence type="predicted"/>
<evidence type="ECO:0000313" key="3">
    <source>
        <dbReference type="Proteomes" id="UP000504618"/>
    </source>
</evidence>
<feature type="region of interest" description="Disordered" evidence="1">
    <location>
        <begin position="69"/>
        <end position="103"/>
    </location>
</feature>
<dbReference type="PANTHER" id="PTHR33223:SF6">
    <property type="entry name" value="CCHC-TYPE DOMAIN-CONTAINING PROTEIN"/>
    <property type="match status" value="1"/>
</dbReference>
<name>A0A6J1RFM7_9HYME</name>
<dbReference type="AlphaFoldDB" id="A0A6J1RFM7"/>
<dbReference type="Proteomes" id="UP000504618">
    <property type="component" value="Unplaced"/>
</dbReference>
<sequence>MDSVELSDEWILLANREQRMGELTRRGLSAEGTDTELALRLLRLLRRGGDSESASAVNHPVDTECLQVPAGNTHPDSPSADRIARLSGSPPDHDSLNGTLRDSGHNSAADAYNMMRKWNLKFSGARSEDAETFLLRVEEGRELIPVSDADILRCLPFFLSGIALHWFRGIRDSLTTWAAFREEWRTRFGDPDFQFALRDEIMRRTQGETEPVADFLTCLSSLYDRLSPPWREEEKVGYAHRHLLPRLQTLIPRDAVTNMKALERWATRAETSCRAAQTYRAPPPPEQSLFPDLAYRVAKGANRRSGGNSRDTVAALGTSTANSMLC</sequence>
<dbReference type="GeneID" id="112468573"/>
<dbReference type="PANTHER" id="PTHR33223">
    <property type="entry name" value="CCHC-TYPE DOMAIN-CONTAINING PROTEIN"/>
    <property type="match status" value="1"/>
</dbReference>
<accession>A0A6J1RFM7</accession>
<gene>
    <name evidence="4" type="primary">LOC112468573</name>
</gene>
<keyword evidence="3" id="KW-1185">Reference proteome</keyword>
<evidence type="ECO:0000313" key="4">
    <source>
        <dbReference type="RefSeq" id="XP_024893572.1"/>
    </source>
</evidence>
<organism evidence="3 4">
    <name type="scientific">Temnothorax curvispinosus</name>
    <dbReference type="NCBI Taxonomy" id="300111"/>
    <lineage>
        <taxon>Eukaryota</taxon>
        <taxon>Metazoa</taxon>
        <taxon>Ecdysozoa</taxon>
        <taxon>Arthropoda</taxon>
        <taxon>Hexapoda</taxon>
        <taxon>Insecta</taxon>
        <taxon>Pterygota</taxon>
        <taxon>Neoptera</taxon>
        <taxon>Endopterygota</taxon>
        <taxon>Hymenoptera</taxon>
        <taxon>Apocrita</taxon>
        <taxon>Aculeata</taxon>
        <taxon>Formicoidea</taxon>
        <taxon>Formicidae</taxon>
        <taxon>Myrmicinae</taxon>
        <taxon>Temnothorax</taxon>
    </lineage>
</organism>
<dbReference type="Pfam" id="PF03732">
    <property type="entry name" value="Retrotrans_gag"/>
    <property type="match status" value="1"/>
</dbReference>
<reference evidence="4" key="1">
    <citation type="submission" date="2025-08" db="UniProtKB">
        <authorList>
            <consortium name="RefSeq"/>
        </authorList>
    </citation>
    <scope>IDENTIFICATION</scope>
    <source>
        <tissue evidence="4">Whole body</tissue>
    </source>
</reference>
<protein>
    <submittedName>
        <fullName evidence="4">Uncharacterized protein LOC112468573</fullName>
    </submittedName>
</protein>